<feature type="region of interest" description="Disordered" evidence="5">
    <location>
        <begin position="660"/>
        <end position="684"/>
    </location>
</feature>
<keyword evidence="7" id="KW-1185">Reference proteome</keyword>
<dbReference type="RefSeq" id="XP_002949628.1">
    <property type="nucleotide sequence ID" value="XM_002949582.1"/>
</dbReference>
<dbReference type="Proteomes" id="UP000001058">
    <property type="component" value="Unassembled WGS sequence"/>
</dbReference>
<dbReference type="InterPro" id="IPR050216">
    <property type="entry name" value="LRR_domain-containing"/>
</dbReference>
<dbReference type="InterPro" id="IPR032675">
    <property type="entry name" value="LRR_dom_sf"/>
</dbReference>
<dbReference type="EMBL" id="GL378336">
    <property type="protein sequence ID" value="EFJ49180.1"/>
    <property type="molecule type" value="Genomic_DNA"/>
</dbReference>
<dbReference type="OrthoDB" id="551585at2759"/>
<dbReference type="GO" id="GO:0005930">
    <property type="term" value="C:axoneme"/>
    <property type="evidence" value="ECO:0007669"/>
    <property type="project" value="UniProtKB-SubCell"/>
</dbReference>
<feature type="compositionally biased region" description="Acidic residues" evidence="5">
    <location>
        <begin position="24"/>
        <end position="42"/>
    </location>
</feature>
<evidence type="ECO:0000313" key="6">
    <source>
        <dbReference type="EMBL" id="EFJ49180.1"/>
    </source>
</evidence>
<dbReference type="PANTHER" id="PTHR48051:SF1">
    <property type="entry name" value="RAS SUPPRESSOR PROTEIN 1"/>
    <property type="match status" value="1"/>
</dbReference>
<feature type="region of interest" description="Disordered" evidence="5">
    <location>
        <begin position="145"/>
        <end position="172"/>
    </location>
</feature>
<keyword evidence="2" id="KW-0433">Leucine-rich repeat</keyword>
<feature type="coiled-coil region" evidence="4">
    <location>
        <begin position="593"/>
        <end position="652"/>
    </location>
</feature>
<keyword evidence="4" id="KW-0175">Coiled coil</keyword>
<evidence type="ECO:0000256" key="2">
    <source>
        <dbReference type="ARBA" id="ARBA00022614"/>
    </source>
</evidence>
<dbReference type="AlphaFoldDB" id="D8TTD2"/>
<dbReference type="GeneID" id="9618904"/>
<dbReference type="InParanoid" id="D8TTD2"/>
<evidence type="ECO:0000256" key="1">
    <source>
        <dbReference type="ARBA" id="ARBA00004430"/>
    </source>
</evidence>
<dbReference type="SMART" id="SM00369">
    <property type="entry name" value="LRR_TYP"/>
    <property type="match status" value="3"/>
</dbReference>
<reference evidence="6 7" key="1">
    <citation type="journal article" date="2010" name="Science">
        <title>Genomic analysis of organismal complexity in the multicellular green alga Volvox carteri.</title>
        <authorList>
            <person name="Prochnik S.E."/>
            <person name="Umen J."/>
            <person name="Nedelcu A.M."/>
            <person name="Hallmann A."/>
            <person name="Miller S.M."/>
            <person name="Nishii I."/>
            <person name="Ferris P."/>
            <person name="Kuo A."/>
            <person name="Mitros T."/>
            <person name="Fritz-Laylin L.K."/>
            <person name="Hellsten U."/>
            <person name="Chapman J."/>
            <person name="Simakov O."/>
            <person name="Rensing S.A."/>
            <person name="Terry A."/>
            <person name="Pangilinan J."/>
            <person name="Kapitonov V."/>
            <person name="Jurka J."/>
            <person name="Salamov A."/>
            <person name="Shapiro H."/>
            <person name="Schmutz J."/>
            <person name="Grimwood J."/>
            <person name="Lindquist E."/>
            <person name="Lucas S."/>
            <person name="Grigoriev I.V."/>
            <person name="Schmitt R."/>
            <person name="Kirk D."/>
            <person name="Rokhsar D.S."/>
        </authorList>
    </citation>
    <scope>NUCLEOTIDE SEQUENCE [LARGE SCALE GENOMIC DNA]</scope>
    <source>
        <strain evidence="7">f. Nagariensis / Eve</strain>
    </source>
</reference>
<organism evidence="7">
    <name type="scientific">Volvox carteri f. nagariensis</name>
    <dbReference type="NCBI Taxonomy" id="3068"/>
    <lineage>
        <taxon>Eukaryota</taxon>
        <taxon>Viridiplantae</taxon>
        <taxon>Chlorophyta</taxon>
        <taxon>core chlorophytes</taxon>
        <taxon>Chlorophyceae</taxon>
        <taxon>CS clade</taxon>
        <taxon>Chlamydomonadales</taxon>
        <taxon>Volvocaceae</taxon>
        <taxon>Volvox</taxon>
    </lineage>
</organism>
<protein>
    <submittedName>
        <fullName evidence="6">Uncharacterized protein</fullName>
    </submittedName>
</protein>
<accession>D8TTD2</accession>
<feature type="coiled-coil region" evidence="4">
    <location>
        <begin position="368"/>
        <end position="409"/>
    </location>
</feature>
<evidence type="ECO:0000313" key="7">
    <source>
        <dbReference type="Proteomes" id="UP000001058"/>
    </source>
</evidence>
<dbReference type="PANTHER" id="PTHR48051">
    <property type="match status" value="1"/>
</dbReference>
<dbReference type="eggNOG" id="KOG0619">
    <property type="taxonomic scope" value="Eukaryota"/>
</dbReference>
<dbReference type="InterPro" id="IPR003591">
    <property type="entry name" value="Leu-rich_rpt_typical-subtyp"/>
</dbReference>
<feature type="compositionally biased region" description="Gly residues" evidence="5">
    <location>
        <begin position="669"/>
        <end position="681"/>
    </location>
</feature>
<dbReference type="SUPFAM" id="SSF52058">
    <property type="entry name" value="L domain-like"/>
    <property type="match status" value="1"/>
</dbReference>
<dbReference type="Gene3D" id="3.80.10.10">
    <property type="entry name" value="Ribonuclease Inhibitor"/>
    <property type="match status" value="1"/>
</dbReference>
<feature type="region of interest" description="Disordered" evidence="5">
    <location>
        <begin position="300"/>
        <end position="347"/>
    </location>
</feature>
<gene>
    <name evidence="6" type="ORF">VOLCADRAFT_90053</name>
</gene>
<dbReference type="KEGG" id="vcn:VOLCADRAFT_90053"/>
<keyword evidence="3" id="KW-0677">Repeat</keyword>
<feature type="coiled-coil region" evidence="4">
    <location>
        <begin position="471"/>
        <end position="512"/>
    </location>
</feature>
<dbReference type="STRING" id="3068.D8TTD2"/>
<feature type="region of interest" description="Disordered" evidence="5">
    <location>
        <begin position="1"/>
        <end position="47"/>
    </location>
</feature>
<dbReference type="SMART" id="SM00364">
    <property type="entry name" value="LRR_BAC"/>
    <property type="match status" value="3"/>
</dbReference>
<evidence type="ECO:0000256" key="5">
    <source>
        <dbReference type="SAM" id="MobiDB-lite"/>
    </source>
</evidence>
<evidence type="ECO:0000256" key="3">
    <source>
        <dbReference type="ARBA" id="ARBA00022737"/>
    </source>
</evidence>
<evidence type="ECO:0000256" key="4">
    <source>
        <dbReference type="SAM" id="Coils"/>
    </source>
</evidence>
<feature type="compositionally biased region" description="Polar residues" evidence="5">
    <location>
        <begin position="9"/>
        <end position="19"/>
    </location>
</feature>
<proteinExistence type="predicted"/>
<comment type="subcellular location">
    <subcellularLocation>
        <location evidence="1">Cytoplasm</location>
        <location evidence="1">Cytoskeleton</location>
        <location evidence="1">Cilium axoneme</location>
    </subcellularLocation>
</comment>
<name>D8TTD2_VOLCA</name>
<sequence length="706" mass="76506">MSSRDSSRNRSIGSLTFQGRQEPADEAAEQDEEYENGFEADANEPGCGTMSRAAAERIRLRRILDGGGATTATAAAAADDPLDGSPPTEQDGTCEVAAAGIIVLFPDSLGKLRKLLALDLSRNVQLVALPDALCDLTALTRARLTLPNPGPTRPSRRPIMAPRTARVRHPSQLDSNQLSYLPPECASLPSLTALHVSYNRLTALPSELGDASSLTGIFANHNKLTALPATLGHLRQRLADLQLHNNELTVLPRELGLLAALTRITTGCNPLVHPPLAVARRGVAAVREYLLADWHEPEEPQKLDLQRGTGVAGEDADSEQQPQPGREHEPDIGDIGAGGARVGVGEPRGVSSARRWRRLMLSVACKGCVDKEDRIEELGQLLRGARERLERAERQLEHSQEKIRRQAQDLTVQTQRSVQLDAEVSRLSRQLAEAASLAAPLSRRLGGGGRGGSMGYDRRAEEMEEHLRKEVKEARGAAEAAGMAAEAAEREARRLRRDLERREQEVFAHRERAEELSLAVARERERCNAAVAAATEATQQVEQLQVVVKERDELRKRVEAMEKASQEAWRAAQVARDGHLTSEANADVVQAKLVATEAANRRLAQQVQEERAAAARAALEAESRLEEGEMGQNQLQLESARLRADLAALTAEREVLHDLTRPQAPAAGRSGGASTGSGYVAGGQPRTADAVADVAVRSAWVPPQRI</sequence>